<dbReference type="EMBL" id="JAKWBI020000193">
    <property type="protein sequence ID" value="KAJ2899585.1"/>
    <property type="molecule type" value="Genomic_DNA"/>
</dbReference>
<keyword evidence="2" id="KW-1185">Reference proteome</keyword>
<accession>A0AAD5WQW4</accession>
<comment type="caution">
    <text evidence="1">The sequence shown here is derived from an EMBL/GenBank/DDBJ whole genome shotgun (WGS) entry which is preliminary data.</text>
</comment>
<reference evidence="1" key="1">
    <citation type="submission" date="2022-07" db="EMBL/GenBank/DDBJ databases">
        <title>Draft genome sequence of Zalerion maritima ATCC 34329, a (micro)plastics degrading marine fungus.</title>
        <authorList>
            <person name="Paco A."/>
            <person name="Goncalves M.F.M."/>
            <person name="Rocha-Santos T.A.P."/>
            <person name="Alves A."/>
        </authorList>
    </citation>
    <scope>NUCLEOTIDE SEQUENCE</scope>
    <source>
        <strain evidence="1">ATCC 34329</strain>
    </source>
</reference>
<dbReference type="Proteomes" id="UP001201980">
    <property type="component" value="Unassembled WGS sequence"/>
</dbReference>
<dbReference type="AlphaFoldDB" id="A0AAD5WQW4"/>
<proteinExistence type="predicted"/>
<protein>
    <submittedName>
        <fullName evidence="1">Uncharacterized protein</fullName>
    </submittedName>
</protein>
<name>A0AAD5WQW4_9PEZI</name>
<evidence type="ECO:0000313" key="2">
    <source>
        <dbReference type="Proteomes" id="UP001201980"/>
    </source>
</evidence>
<gene>
    <name evidence="1" type="ORF">MKZ38_002959</name>
</gene>
<sequence length="149" mass="16782">MLYMEPSISEPKKMILWSFGRPSRTLPRIFSLFSLKLSPQWERASRPDGPCVVVAVNIGVAERGDDLLFFLSDSLAKAGTSDPVTNGSSRRVIDRVMGQLYLLAWNMDMVFQRGTTYKQTLAAHVNYCISSDVTTEIDQELSESSLWEI</sequence>
<organism evidence="1 2">
    <name type="scientific">Zalerion maritima</name>
    <dbReference type="NCBI Taxonomy" id="339359"/>
    <lineage>
        <taxon>Eukaryota</taxon>
        <taxon>Fungi</taxon>
        <taxon>Dikarya</taxon>
        <taxon>Ascomycota</taxon>
        <taxon>Pezizomycotina</taxon>
        <taxon>Sordariomycetes</taxon>
        <taxon>Lulworthiomycetidae</taxon>
        <taxon>Lulworthiales</taxon>
        <taxon>Lulworthiaceae</taxon>
        <taxon>Zalerion</taxon>
    </lineage>
</organism>
<evidence type="ECO:0000313" key="1">
    <source>
        <dbReference type="EMBL" id="KAJ2899585.1"/>
    </source>
</evidence>